<feature type="domain" description="VTT" evidence="2">
    <location>
        <begin position="34"/>
        <end position="135"/>
    </location>
</feature>
<organism evidence="3 4">
    <name type="scientific">Aliarcobacter cryaerophilus ATCC 43158</name>
    <dbReference type="NCBI Taxonomy" id="1032070"/>
    <lineage>
        <taxon>Bacteria</taxon>
        <taxon>Pseudomonadati</taxon>
        <taxon>Campylobacterota</taxon>
        <taxon>Epsilonproteobacteria</taxon>
        <taxon>Campylobacterales</taxon>
        <taxon>Arcobacteraceae</taxon>
        <taxon>Aliarcobacter</taxon>
    </lineage>
</organism>
<dbReference type="RefSeq" id="WP_105918190.1">
    <property type="nucleotide sequence ID" value="NZ_CP021072.1"/>
</dbReference>
<dbReference type="Proteomes" id="UP000273809">
    <property type="component" value="Chromosome"/>
</dbReference>
<proteinExistence type="predicted"/>
<accession>A0AAD0TUH7</accession>
<protein>
    <submittedName>
        <fullName evidence="3">Membrane protein YqaA, SNARE-associated domain</fullName>
    </submittedName>
</protein>
<sequence>MTYLILFISAFASATLIPLGSEALLIYNIKEGLNIYTLLFVATFGNVLGSCLNYYLGLNGVDYLVDKKLVKQKYIDSSKKYFDRFGAFSLLFAWLPIIGDPITFIAGVLRYDFRKFIVLVIISKLSRYLFIVLVIKLL</sequence>
<dbReference type="InterPro" id="IPR032816">
    <property type="entry name" value="VTT_dom"/>
</dbReference>
<name>A0AAD0TUH7_9BACT</name>
<dbReference type="InterPro" id="IPR051311">
    <property type="entry name" value="DedA_domain"/>
</dbReference>
<evidence type="ECO:0000256" key="1">
    <source>
        <dbReference type="SAM" id="Phobius"/>
    </source>
</evidence>
<keyword evidence="1" id="KW-0812">Transmembrane</keyword>
<evidence type="ECO:0000313" key="4">
    <source>
        <dbReference type="Proteomes" id="UP000273809"/>
    </source>
</evidence>
<evidence type="ECO:0000313" key="3">
    <source>
        <dbReference type="EMBL" id="AYJ79185.1"/>
    </source>
</evidence>
<feature type="transmembrane region" description="Helical" evidence="1">
    <location>
        <begin position="85"/>
        <end position="109"/>
    </location>
</feature>
<reference evidence="3 4" key="1">
    <citation type="submission" date="2018-10" db="EMBL/GenBank/DDBJ databases">
        <title>Complete genome sequences of Arcobacter cryaerophilus strains ATCC 43158 and ATCC 49615.</title>
        <authorList>
            <person name="Miller W.G."/>
            <person name="Yee E."/>
            <person name="Bono J.L."/>
        </authorList>
    </citation>
    <scope>NUCLEOTIDE SEQUENCE [LARGE SCALE GENOMIC DNA]</scope>
    <source>
        <strain evidence="3 4">ATCC 43158</strain>
    </source>
</reference>
<feature type="transmembrane region" description="Helical" evidence="1">
    <location>
        <begin position="6"/>
        <end position="26"/>
    </location>
</feature>
<dbReference type="AlphaFoldDB" id="A0AAD0TUH7"/>
<dbReference type="Pfam" id="PF09335">
    <property type="entry name" value="VTT_dom"/>
    <property type="match status" value="1"/>
</dbReference>
<gene>
    <name evidence="3" type="ORF">ACRYA_0008</name>
</gene>
<dbReference type="GeneID" id="56460235"/>
<dbReference type="KEGG" id="acre:ACRYA_0008"/>
<dbReference type="PANTHER" id="PTHR42709:SF4">
    <property type="entry name" value="INNER MEMBRANE PROTEIN YQAA"/>
    <property type="match status" value="1"/>
</dbReference>
<dbReference type="PANTHER" id="PTHR42709">
    <property type="entry name" value="ALKALINE PHOSPHATASE LIKE PROTEIN"/>
    <property type="match status" value="1"/>
</dbReference>
<keyword evidence="1" id="KW-0472">Membrane</keyword>
<dbReference type="EMBL" id="CP032823">
    <property type="protein sequence ID" value="AYJ79185.1"/>
    <property type="molecule type" value="Genomic_DNA"/>
</dbReference>
<evidence type="ECO:0000259" key="2">
    <source>
        <dbReference type="Pfam" id="PF09335"/>
    </source>
</evidence>
<feature type="transmembrane region" description="Helical" evidence="1">
    <location>
        <begin position="33"/>
        <end position="56"/>
    </location>
</feature>
<feature type="transmembrane region" description="Helical" evidence="1">
    <location>
        <begin position="116"/>
        <end position="135"/>
    </location>
</feature>
<keyword evidence="1" id="KW-1133">Transmembrane helix</keyword>